<dbReference type="EMBL" id="LXQA010367727">
    <property type="protein sequence ID" value="MCI47129.1"/>
    <property type="molecule type" value="Genomic_DNA"/>
</dbReference>
<dbReference type="Proteomes" id="UP000265520">
    <property type="component" value="Unassembled WGS sequence"/>
</dbReference>
<evidence type="ECO:0000313" key="1">
    <source>
        <dbReference type="EMBL" id="MCI47129.1"/>
    </source>
</evidence>
<keyword evidence="2" id="KW-1185">Reference proteome</keyword>
<proteinExistence type="predicted"/>
<feature type="non-terminal residue" evidence="1">
    <location>
        <position position="1"/>
    </location>
</feature>
<accession>A0A392SEP8</accession>
<organism evidence="1 2">
    <name type="scientific">Trifolium medium</name>
    <dbReference type="NCBI Taxonomy" id="97028"/>
    <lineage>
        <taxon>Eukaryota</taxon>
        <taxon>Viridiplantae</taxon>
        <taxon>Streptophyta</taxon>
        <taxon>Embryophyta</taxon>
        <taxon>Tracheophyta</taxon>
        <taxon>Spermatophyta</taxon>
        <taxon>Magnoliopsida</taxon>
        <taxon>eudicotyledons</taxon>
        <taxon>Gunneridae</taxon>
        <taxon>Pentapetalae</taxon>
        <taxon>rosids</taxon>
        <taxon>fabids</taxon>
        <taxon>Fabales</taxon>
        <taxon>Fabaceae</taxon>
        <taxon>Papilionoideae</taxon>
        <taxon>50 kb inversion clade</taxon>
        <taxon>NPAAA clade</taxon>
        <taxon>Hologalegina</taxon>
        <taxon>IRL clade</taxon>
        <taxon>Trifolieae</taxon>
        <taxon>Trifolium</taxon>
    </lineage>
</organism>
<dbReference type="AlphaFoldDB" id="A0A392SEP8"/>
<sequence>VGIWVCGVGREEIEEGKGDGDGDEIGGR</sequence>
<protein>
    <submittedName>
        <fullName evidence="1">Uncharacterized protein</fullName>
    </submittedName>
</protein>
<evidence type="ECO:0000313" key="2">
    <source>
        <dbReference type="Proteomes" id="UP000265520"/>
    </source>
</evidence>
<name>A0A392SEP8_9FABA</name>
<comment type="caution">
    <text evidence="1">The sequence shown here is derived from an EMBL/GenBank/DDBJ whole genome shotgun (WGS) entry which is preliminary data.</text>
</comment>
<reference evidence="1 2" key="1">
    <citation type="journal article" date="2018" name="Front. Plant Sci.">
        <title>Red Clover (Trifolium pratense) and Zigzag Clover (T. medium) - A Picture of Genomic Similarities and Differences.</title>
        <authorList>
            <person name="Dluhosova J."/>
            <person name="Istvanek J."/>
            <person name="Nedelnik J."/>
            <person name="Repkova J."/>
        </authorList>
    </citation>
    <scope>NUCLEOTIDE SEQUENCE [LARGE SCALE GENOMIC DNA]</scope>
    <source>
        <strain evidence="2">cv. 10/8</strain>
        <tissue evidence="1">Leaf</tissue>
    </source>
</reference>